<sequence>MGCSCFPAEGRADPVPLAVSSFPVSDKAFFKPYFRRKIVRPSPGFLPEAFRSVVK</sequence>
<gene>
    <name evidence="1" type="ORF">B4135_2794</name>
</gene>
<dbReference type="EMBL" id="LQYT01000073">
    <property type="protein sequence ID" value="KYD14367.1"/>
    <property type="molecule type" value="Genomic_DNA"/>
</dbReference>
<protein>
    <submittedName>
        <fullName evidence="1">Uncharacterized protein</fullName>
    </submittedName>
</protein>
<name>A0A150LPZ7_9BACI</name>
<organism evidence="1 2">
    <name type="scientific">Caldibacillus debilis</name>
    <dbReference type="NCBI Taxonomy" id="301148"/>
    <lineage>
        <taxon>Bacteria</taxon>
        <taxon>Bacillati</taxon>
        <taxon>Bacillota</taxon>
        <taxon>Bacilli</taxon>
        <taxon>Bacillales</taxon>
        <taxon>Bacillaceae</taxon>
        <taxon>Caldibacillus</taxon>
    </lineage>
</organism>
<evidence type="ECO:0000313" key="2">
    <source>
        <dbReference type="Proteomes" id="UP000075683"/>
    </source>
</evidence>
<dbReference type="Proteomes" id="UP000075683">
    <property type="component" value="Unassembled WGS sequence"/>
</dbReference>
<dbReference type="AlphaFoldDB" id="A0A150LPZ7"/>
<accession>A0A150LPZ7</accession>
<proteinExistence type="predicted"/>
<dbReference type="STRING" id="301148.B4135_2794"/>
<reference evidence="1 2" key="1">
    <citation type="submission" date="2016-01" db="EMBL/GenBank/DDBJ databases">
        <title>Draft Genome Sequences of Seven Thermophilic Sporeformers Isolated from Foods.</title>
        <authorList>
            <person name="Berendsen E.M."/>
            <person name="Wells-Bennik M.H."/>
            <person name="Krawcyk A.O."/>
            <person name="De Jong A."/>
            <person name="Holsappel S."/>
            <person name="Eijlander R.T."/>
            <person name="Kuipers O.P."/>
        </authorList>
    </citation>
    <scope>NUCLEOTIDE SEQUENCE [LARGE SCALE GENOMIC DNA]</scope>
    <source>
        <strain evidence="1 2">B4135</strain>
    </source>
</reference>
<evidence type="ECO:0000313" key="1">
    <source>
        <dbReference type="EMBL" id="KYD14367.1"/>
    </source>
</evidence>
<comment type="caution">
    <text evidence="1">The sequence shown here is derived from an EMBL/GenBank/DDBJ whole genome shotgun (WGS) entry which is preliminary data.</text>
</comment>